<feature type="compositionally biased region" description="Basic and acidic residues" evidence="1">
    <location>
        <begin position="371"/>
        <end position="381"/>
    </location>
</feature>
<dbReference type="EMBL" id="NWSH01001069">
    <property type="protein sequence ID" value="PCG72796.1"/>
    <property type="molecule type" value="Genomic_DNA"/>
</dbReference>
<feature type="compositionally biased region" description="Basic and acidic residues" evidence="1">
    <location>
        <begin position="47"/>
        <end position="65"/>
    </location>
</feature>
<feature type="compositionally biased region" description="Basic and acidic residues" evidence="1">
    <location>
        <begin position="641"/>
        <end position="656"/>
    </location>
</feature>
<feature type="compositionally biased region" description="Polar residues" evidence="1">
    <location>
        <begin position="658"/>
        <end position="669"/>
    </location>
</feature>
<feature type="compositionally biased region" description="Polar residues" evidence="1">
    <location>
        <begin position="97"/>
        <end position="106"/>
    </location>
</feature>
<dbReference type="InterPro" id="IPR000048">
    <property type="entry name" value="IQ_motif_EF-hand-BS"/>
</dbReference>
<name>A0A2A4JLY8_HELVI</name>
<feature type="compositionally biased region" description="Basic and acidic residues" evidence="1">
    <location>
        <begin position="107"/>
        <end position="123"/>
    </location>
</feature>
<dbReference type="Gene3D" id="1.20.5.190">
    <property type="match status" value="1"/>
</dbReference>
<feature type="compositionally biased region" description="Low complexity" evidence="1">
    <location>
        <begin position="624"/>
        <end position="634"/>
    </location>
</feature>
<evidence type="ECO:0000313" key="2">
    <source>
        <dbReference type="EMBL" id="PCG72796.1"/>
    </source>
</evidence>
<feature type="region of interest" description="Disordered" evidence="1">
    <location>
        <begin position="43"/>
        <end position="65"/>
    </location>
</feature>
<feature type="region of interest" description="Disordered" evidence="1">
    <location>
        <begin position="764"/>
        <end position="786"/>
    </location>
</feature>
<reference evidence="2" key="1">
    <citation type="submission" date="2017-09" db="EMBL/GenBank/DDBJ databases">
        <title>Contemporary evolution of a Lepidopteran species, Heliothis virescens, in response to modern agricultural practices.</title>
        <authorList>
            <person name="Fritz M.L."/>
            <person name="Deyonke A.M."/>
            <person name="Papanicolaou A."/>
            <person name="Micinski S."/>
            <person name="Westbrook J."/>
            <person name="Gould F."/>
        </authorList>
    </citation>
    <scope>NUCLEOTIDE SEQUENCE [LARGE SCALE GENOMIC DNA]</scope>
    <source>
        <strain evidence="2">HvINT-</strain>
        <tissue evidence="2">Whole body</tissue>
    </source>
</reference>
<feature type="compositionally biased region" description="Polar residues" evidence="1">
    <location>
        <begin position="382"/>
        <end position="392"/>
    </location>
</feature>
<accession>A0A2A4JLY8</accession>
<dbReference type="Pfam" id="PF00612">
    <property type="entry name" value="IQ"/>
    <property type="match status" value="2"/>
</dbReference>
<dbReference type="AlphaFoldDB" id="A0A2A4JLY8"/>
<proteinExistence type="predicted"/>
<feature type="region of interest" description="Disordered" evidence="1">
    <location>
        <begin position="371"/>
        <end position="399"/>
    </location>
</feature>
<feature type="region of interest" description="Disordered" evidence="1">
    <location>
        <begin position="624"/>
        <end position="675"/>
    </location>
</feature>
<dbReference type="EMBL" id="NWSH01001069">
    <property type="protein sequence ID" value="PCG72795.1"/>
    <property type="molecule type" value="Genomic_DNA"/>
</dbReference>
<sequence length="786" mass="86905">MHQLLEIRDGPTPKKSLTLEEKIARAQEKVRQRAEQRWQQYTMNLREQQHGQELENKPTSTKDDGALTMISQEPTAVDIPINNDRELVSTKVLEVGPSSNEDSTQQNREELEEKPDNLEKKDTELESVRVHVTDSTAVAGLKTHENEDVGSGMCGNTVDMTAETISVEHSLDEGQIIKSEDDLQENQELVTAISLHKPGTDISIQQDTSPIHTLIMNQGSVLLESGDKITDDSIIITTEKTPSNQLLEQNSPTPTVDVTKINIESQGDKVLSSLNPETEESSNVDAINIINDSTNSSNIVENAEVTNSINNNGNEDPHETNTINISFKELPHVELQDSMINLDMLESLPETNKDSDIVTLITQDINNEFTKENSLKDDSRNAMDSNTTTDLPQDNKKYSESNVSVVDQLQPHDNEINVDSVDNKNKENNVNGNQSFERSKLVESSLQILGQDSNMDLETAAVTIQKVFRSFLFKSRASTFDDTGNDDAMFLNEEVDKNKDECDFPVAGSINERRLHGLTRMDTVLQTVNEEKSLSLSTDDSSTLSSAATVIQAHVRGFLVRNKLNSNKTISTNSLAASNSNEPSLTSLEMDNEQNKNKTVLNIHIVPEGGNYLSRDESLITSMDLSLDSSPPSSINLHPLGYDKSERRKQLKREDAIQSISPPSNNSGKLSEDVDSVKELPLNDNEVPEGHKSDDISVKDNLQEEGSAPENVKVPSDANDAAEAKATVEQNQPLVQMNTDEMDVVTPFMRNEENSSDTKLMHSGEFHDAVLPTKVSRSDTSVTSGE</sequence>
<protein>
    <submittedName>
        <fullName evidence="2">Uncharacterized protein</fullName>
    </submittedName>
</protein>
<evidence type="ECO:0000256" key="1">
    <source>
        <dbReference type="SAM" id="MobiDB-lite"/>
    </source>
</evidence>
<gene>
    <name evidence="2" type="ORF">B5V51_464</name>
</gene>
<feature type="region of interest" description="Disordered" evidence="1">
    <location>
        <begin position="703"/>
        <end position="731"/>
    </location>
</feature>
<feature type="region of interest" description="Disordered" evidence="1">
    <location>
        <begin position="93"/>
        <end position="123"/>
    </location>
</feature>
<comment type="caution">
    <text evidence="2">The sequence shown here is derived from an EMBL/GenBank/DDBJ whole genome shotgun (WGS) entry which is preliminary data.</text>
</comment>
<organism evidence="2">
    <name type="scientific">Heliothis virescens</name>
    <name type="common">Tobacco budworm moth</name>
    <dbReference type="NCBI Taxonomy" id="7102"/>
    <lineage>
        <taxon>Eukaryota</taxon>
        <taxon>Metazoa</taxon>
        <taxon>Ecdysozoa</taxon>
        <taxon>Arthropoda</taxon>
        <taxon>Hexapoda</taxon>
        <taxon>Insecta</taxon>
        <taxon>Pterygota</taxon>
        <taxon>Neoptera</taxon>
        <taxon>Endopterygota</taxon>
        <taxon>Lepidoptera</taxon>
        <taxon>Glossata</taxon>
        <taxon>Ditrysia</taxon>
        <taxon>Noctuoidea</taxon>
        <taxon>Noctuidae</taxon>
        <taxon>Heliothinae</taxon>
        <taxon>Heliothis</taxon>
    </lineage>
</organism>
<dbReference type="SMART" id="SM00015">
    <property type="entry name" value="IQ"/>
    <property type="match status" value="2"/>
</dbReference>
<dbReference type="PROSITE" id="PS50096">
    <property type="entry name" value="IQ"/>
    <property type="match status" value="1"/>
</dbReference>